<feature type="region of interest" description="Disordered" evidence="7">
    <location>
        <begin position="77"/>
        <end position="102"/>
    </location>
</feature>
<dbReference type="InterPro" id="IPR050815">
    <property type="entry name" value="TF_fung"/>
</dbReference>
<keyword evidence="4" id="KW-0238">DNA-binding</keyword>
<dbReference type="AlphaFoldDB" id="A0A232LY40"/>
<dbReference type="GO" id="GO:0006351">
    <property type="term" value="P:DNA-templated transcription"/>
    <property type="evidence" value="ECO:0007669"/>
    <property type="project" value="InterPro"/>
</dbReference>
<evidence type="ECO:0000256" key="6">
    <source>
        <dbReference type="ARBA" id="ARBA00023242"/>
    </source>
</evidence>
<evidence type="ECO:0000256" key="1">
    <source>
        <dbReference type="ARBA" id="ARBA00004123"/>
    </source>
</evidence>
<evidence type="ECO:0000256" key="4">
    <source>
        <dbReference type="ARBA" id="ARBA00023125"/>
    </source>
</evidence>
<keyword evidence="6" id="KW-0539">Nucleus</keyword>
<organism evidence="9 10">
    <name type="scientific">Elaphomyces granulatus</name>
    <dbReference type="NCBI Taxonomy" id="519963"/>
    <lineage>
        <taxon>Eukaryota</taxon>
        <taxon>Fungi</taxon>
        <taxon>Dikarya</taxon>
        <taxon>Ascomycota</taxon>
        <taxon>Pezizomycotina</taxon>
        <taxon>Eurotiomycetes</taxon>
        <taxon>Eurotiomycetidae</taxon>
        <taxon>Eurotiales</taxon>
        <taxon>Elaphomycetaceae</taxon>
        <taxon>Elaphomyces</taxon>
    </lineage>
</organism>
<name>A0A232LY40_9EURO</name>
<dbReference type="GO" id="GO:0005634">
    <property type="term" value="C:nucleus"/>
    <property type="evidence" value="ECO:0007669"/>
    <property type="project" value="UniProtKB-SubCell"/>
</dbReference>
<comment type="subcellular location">
    <subcellularLocation>
        <location evidence="1">Nucleus</location>
    </subcellularLocation>
</comment>
<dbReference type="GO" id="GO:0003677">
    <property type="term" value="F:DNA binding"/>
    <property type="evidence" value="ECO:0007669"/>
    <property type="project" value="UniProtKB-KW"/>
</dbReference>
<dbReference type="PANTHER" id="PTHR47338:SF20">
    <property type="entry name" value="ZN(II)2CYS6 TRANSCRIPTION FACTOR (EUROFUNG)"/>
    <property type="match status" value="1"/>
</dbReference>
<dbReference type="InterPro" id="IPR001138">
    <property type="entry name" value="Zn2Cys6_DnaBD"/>
</dbReference>
<accession>A0A232LY40</accession>
<keyword evidence="5" id="KW-0804">Transcription</keyword>
<dbReference type="Pfam" id="PF04082">
    <property type="entry name" value="Fungal_trans"/>
    <property type="match status" value="1"/>
</dbReference>
<feature type="domain" description="Zn(2)-C6 fungal-type" evidence="8">
    <location>
        <begin position="16"/>
        <end position="46"/>
    </location>
</feature>
<dbReference type="EMBL" id="NPHW01003724">
    <property type="protein sequence ID" value="OXV09080.1"/>
    <property type="molecule type" value="Genomic_DNA"/>
</dbReference>
<dbReference type="CDD" id="cd12148">
    <property type="entry name" value="fungal_TF_MHR"/>
    <property type="match status" value="1"/>
</dbReference>
<comment type="caution">
    <text evidence="9">The sequence shown here is derived from an EMBL/GenBank/DDBJ whole genome shotgun (WGS) entry which is preliminary data.</text>
</comment>
<sequence>MESQSVSLQSRYAPRACAQCRGSKKKCDKLLPSCSRCVRLGIYCSFDERPETPELGTETKLNEVFRRLDAIEAQVFRTERTRASPPPATQLPHTSNSETSGAQNWQLNPALLQPSYIQMILQMNLIKLTEESGISIHEVTQKYFQTIHNWMPMISKEHFLGAMENHPLPDPHSTISILLYALYLVTSCPEDDVTSTEQSRLYLIVKYQYSLLLSLGESSIELIQAGVLIALYEHVQCIPHRAYVTIGNCVRMANLIGFHNSSLYRCVGANVLVEEKIRTWRAIVMVNRYINIGSLEAPMTLSGGLLDAPLANPNPLFSAYNACYVDPLARLVDLPSENDSPNFRLEAEATELLGHVLEFVCESHKLETIDYQKVMKLDRSLKVLLLPRQDRPDDSLYSQFCGGLATYLCSVIVLHSFWVQKSKDVTLAAFDEHPTLKEWIYLTGGLSKRLMETIARDVPDPNALPPSIVSAIFHAAMGLSLLSNLSPGTDFDPAARPALLELLQYLSQRWRLAKKYLDVLQTWA</sequence>
<dbReference type="PROSITE" id="PS50048">
    <property type="entry name" value="ZN2_CY6_FUNGAL_2"/>
    <property type="match status" value="1"/>
</dbReference>
<evidence type="ECO:0000313" key="10">
    <source>
        <dbReference type="Proteomes" id="UP000243515"/>
    </source>
</evidence>
<dbReference type="GO" id="GO:0008270">
    <property type="term" value="F:zinc ion binding"/>
    <property type="evidence" value="ECO:0007669"/>
    <property type="project" value="InterPro"/>
</dbReference>
<keyword evidence="3" id="KW-0805">Transcription regulation</keyword>
<evidence type="ECO:0000256" key="5">
    <source>
        <dbReference type="ARBA" id="ARBA00023163"/>
    </source>
</evidence>
<dbReference type="GO" id="GO:0000981">
    <property type="term" value="F:DNA-binding transcription factor activity, RNA polymerase II-specific"/>
    <property type="evidence" value="ECO:0007669"/>
    <property type="project" value="InterPro"/>
</dbReference>
<feature type="compositionally biased region" description="Polar residues" evidence="7">
    <location>
        <begin position="91"/>
        <end position="102"/>
    </location>
</feature>
<evidence type="ECO:0000259" key="8">
    <source>
        <dbReference type="PROSITE" id="PS50048"/>
    </source>
</evidence>
<dbReference type="Proteomes" id="UP000243515">
    <property type="component" value="Unassembled WGS sequence"/>
</dbReference>
<dbReference type="CDD" id="cd00067">
    <property type="entry name" value="GAL4"/>
    <property type="match status" value="1"/>
</dbReference>
<dbReference type="PANTHER" id="PTHR47338">
    <property type="entry name" value="ZN(II)2CYS6 TRANSCRIPTION FACTOR (EUROFUNG)-RELATED"/>
    <property type="match status" value="1"/>
</dbReference>
<reference evidence="9 10" key="1">
    <citation type="journal article" date="2015" name="Environ. Microbiol.">
        <title>Metagenome sequence of Elaphomyces granulatus from sporocarp tissue reveals Ascomycota ectomycorrhizal fingerprints of genome expansion and a Proteobacteria-rich microbiome.</title>
        <authorList>
            <person name="Quandt C.A."/>
            <person name="Kohler A."/>
            <person name="Hesse C.N."/>
            <person name="Sharpton T.J."/>
            <person name="Martin F."/>
            <person name="Spatafora J.W."/>
        </authorList>
    </citation>
    <scope>NUCLEOTIDE SEQUENCE [LARGE SCALE GENOMIC DNA]</scope>
    <source>
        <strain evidence="9 10">OSC145934</strain>
    </source>
</reference>
<protein>
    <recommendedName>
        <fullName evidence="8">Zn(2)-C6 fungal-type domain-containing protein</fullName>
    </recommendedName>
</protein>
<dbReference type="InterPro" id="IPR007219">
    <property type="entry name" value="XnlR_reg_dom"/>
</dbReference>
<proteinExistence type="predicted"/>
<evidence type="ECO:0000256" key="3">
    <source>
        <dbReference type="ARBA" id="ARBA00023015"/>
    </source>
</evidence>
<dbReference type="InterPro" id="IPR036864">
    <property type="entry name" value="Zn2-C6_fun-type_DNA-bd_sf"/>
</dbReference>
<dbReference type="Gene3D" id="4.10.240.10">
    <property type="entry name" value="Zn(2)-C6 fungal-type DNA-binding domain"/>
    <property type="match status" value="1"/>
</dbReference>
<dbReference type="SMART" id="SM00066">
    <property type="entry name" value="GAL4"/>
    <property type="match status" value="1"/>
</dbReference>
<dbReference type="PROSITE" id="PS00463">
    <property type="entry name" value="ZN2_CY6_FUNGAL_1"/>
    <property type="match status" value="1"/>
</dbReference>
<evidence type="ECO:0000256" key="2">
    <source>
        <dbReference type="ARBA" id="ARBA00022723"/>
    </source>
</evidence>
<dbReference type="OrthoDB" id="4509497at2759"/>
<gene>
    <name evidence="9" type="ORF">Egran_03158</name>
</gene>
<dbReference type="Pfam" id="PF00172">
    <property type="entry name" value="Zn_clus"/>
    <property type="match status" value="1"/>
</dbReference>
<evidence type="ECO:0000256" key="7">
    <source>
        <dbReference type="SAM" id="MobiDB-lite"/>
    </source>
</evidence>
<dbReference type="SUPFAM" id="SSF57701">
    <property type="entry name" value="Zn2/Cys6 DNA-binding domain"/>
    <property type="match status" value="1"/>
</dbReference>
<evidence type="ECO:0000313" key="9">
    <source>
        <dbReference type="EMBL" id="OXV09080.1"/>
    </source>
</evidence>
<keyword evidence="10" id="KW-1185">Reference proteome</keyword>
<keyword evidence="2" id="KW-0479">Metal-binding</keyword>